<dbReference type="GO" id="GO:0016787">
    <property type="term" value="F:hydrolase activity"/>
    <property type="evidence" value="ECO:0007669"/>
    <property type="project" value="UniProtKB-KW"/>
</dbReference>
<dbReference type="InterPro" id="IPR036514">
    <property type="entry name" value="SGNH_hydro_sf"/>
</dbReference>
<dbReference type="Proteomes" id="UP001241605">
    <property type="component" value="Chromosome"/>
</dbReference>
<keyword evidence="2" id="KW-0378">Hydrolase</keyword>
<dbReference type="EMBL" id="CP124616">
    <property type="protein sequence ID" value="WGW02939.1"/>
    <property type="molecule type" value="Genomic_DNA"/>
</dbReference>
<protein>
    <submittedName>
        <fullName evidence="2">SGNH/GDSL hydrolase family protein</fullName>
    </submittedName>
</protein>
<reference evidence="2 3" key="1">
    <citation type="submission" date="2023-05" db="EMBL/GenBank/DDBJ databases">
        <title>YMD87, complete Genome.</title>
        <authorList>
            <person name="Zhang J."/>
            <person name="Xu X."/>
        </authorList>
    </citation>
    <scope>NUCLEOTIDE SEQUENCE [LARGE SCALE GENOMIC DNA]</scope>
    <source>
        <strain evidence="2 3">YMD87</strain>
    </source>
</reference>
<keyword evidence="3" id="KW-1185">Reference proteome</keyword>
<name>A0ABY8QE75_9RHOB</name>
<dbReference type="Gene3D" id="3.40.50.1110">
    <property type="entry name" value="SGNH hydrolase"/>
    <property type="match status" value="1"/>
</dbReference>
<organism evidence="2 3">
    <name type="scientific">Tropicibacter oceani</name>
    <dbReference type="NCBI Taxonomy" id="3058420"/>
    <lineage>
        <taxon>Bacteria</taxon>
        <taxon>Pseudomonadati</taxon>
        <taxon>Pseudomonadota</taxon>
        <taxon>Alphaproteobacteria</taxon>
        <taxon>Rhodobacterales</taxon>
        <taxon>Roseobacteraceae</taxon>
        <taxon>Tropicibacter</taxon>
    </lineage>
</organism>
<dbReference type="SUPFAM" id="SSF52266">
    <property type="entry name" value="SGNH hydrolase"/>
    <property type="match status" value="1"/>
</dbReference>
<dbReference type="CDD" id="cd01839">
    <property type="entry name" value="SGNH_arylesterase_like"/>
    <property type="match status" value="1"/>
</dbReference>
<feature type="domain" description="SGNH hydrolase-type esterase" evidence="1">
    <location>
        <begin position="6"/>
        <end position="183"/>
    </location>
</feature>
<gene>
    <name evidence="2" type="ORF">QF118_13485</name>
</gene>
<evidence type="ECO:0000313" key="2">
    <source>
        <dbReference type="EMBL" id="WGW02939.1"/>
    </source>
</evidence>
<dbReference type="RefSeq" id="WP_282299568.1">
    <property type="nucleotide sequence ID" value="NZ_CP124616.1"/>
</dbReference>
<proteinExistence type="predicted"/>
<evidence type="ECO:0000259" key="1">
    <source>
        <dbReference type="Pfam" id="PF13472"/>
    </source>
</evidence>
<evidence type="ECO:0000313" key="3">
    <source>
        <dbReference type="Proteomes" id="UP001241605"/>
    </source>
</evidence>
<accession>A0ABY8QE75</accession>
<dbReference type="Pfam" id="PF13472">
    <property type="entry name" value="Lipase_GDSL_2"/>
    <property type="match status" value="1"/>
</dbReference>
<dbReference type="InterPro" id="IPR013830">
    <property type="entry name" value="SGNH_hydro"/>
</dbReference>
<sequence length="208" mass="22256">MAVILCYGDSNTHGTRPMALAGVSERFDVGRRWPDVMAAELGDSHQVIAEGLPGRTTVHDDMVEGGARNGLSVLPAILHSHKPLDLMVLMLGTNDLKNRFSVTAYEIARSVERLVLATRAEQLVDRIVIVAPAPVRECGTLVDVFAGAEARQQGLEAHLQDVAGRLGCGFVAAGDTVAVSGRDGVHWEEEAHLRFGAVMAKALRTDLA</sequence>